<protein>
    <recommendedName>
        <fullName evidence="3">ANTAR domain-containing protein</fullName>
    </recommendedName>
</protein>
<evidence type="ECO:0008006" key="3">
    <source>
        <dbReference type="Google" id="ProtNLM"/>
    </source>
</evidence>
<dbReference type="Proteomes" id="UP001599756">
    <property type="component" value="Unassembled WGS sequence"/>
</dbReference>
<keyword evidence="2" id="KW-1185">Reference proteome</keyword>
<name>A0ABW6H3L9_9ACTN</name>
<proteinExistence type="predicted"/>
<dbReference type="EMBL" id="JBHYTS010000014">
    <property type="protein sequence ID" value="MFE1751212.1"/>
    <property type="molecule type" value="Genomic_DNA"/>
</dbReference>
<comment type="caution">
    <text evidence="1">The sequence shown here is derived from an EMBL/GenBank/DDBJ whole genome shotgun (WGS) entry which is preliminary data.</text>
</comment>
<dbReference type="RefSeq" id="WP_381807062.1">
    <property type="nucleotide sequence ID" value="NZ_JBHYTS010000014.1"/>
</dbReference>
<evidence type="ECO:0000313" key="2">
    <source>
        <dbReference type="Proteomes" id="UP001599756"/>
    </source>
</evidence>
<accession>A0ABW6H3L9</accession>
<dbReference type="InterPro" id="IPR036388">
    <property type="entry name" value="WH-like_DNA-bd_sf"/>
</dbReference>
<organism evidence="1 2">
    <name type="scientific">Streptomyces anandii</name>
    <dbReference type="NCBI Taxonomy" id="285454"/>
    <lineage>
        <taxon>Bacteria</taxon>
        <taxon>Bacillati</taxon>
        <taxon>Actinomycetota</taxon>
        <taxon>Actinomycetes</taxon>
        <taxon>Kitasatosporales</taxon>
        <taxon>Streptomycetaceae</taxon>
        <taxon>Streptomyces</taxon>
    </lineage>
</organism>
<gene>
    <name evidence="1" type="ORF">ACFW88_11830</name>
</gene>
<evidence type="ECO:0000313" key="1">
    <source>
        <dbReference type="EMBL" id="MFE1751212.1"/>
    </source>
</evidence>
<sequence>MTAHDRPRPLLDEATAIVATVGGVTLERARAVLRAMSAHTHIKEQHVAELVVEWAVTGRLPAELRGELRAQLDGGRTGPGQAQPAAP</sequence>
<reference evidence="1 2" key="1">
    <citation type="submission" date="2024-09" db="EMBL/GenBank/DDBJ databases">
        <title>The Natural Products Discovery Center: Release of the First 8490 Sequenced Strains for Exploring Actinobacteria Biosynthetic Diversity.</title>
        <authorList>
            <person name="Kalkreuter E."/>
            <person name="Kautsar S.A."/>
            <person name="Yang D."/>
            <person name="Bader C.D."/>
            <person name="Teijaro C.N."/>
            <person name="Fluegel L."/>
            <person name="Davis C.M."/>
            <person name="Simpson J.R."/>
            <person name="Lauterbach L."/>
            <person name="Steele A.D."/>
            <person name="Gui C."/>
            <person name="Meng S."/>
            <person name="Li G."/>
            <person name="Viehrig K."/>
            <person name="Ye F."/>
            <person name="Su P."/>
            <person name="Kiefer A.F."/>
            <person name="Nichols A."/>
            <person name="Cepeda A.J."/>
            <person name="Yan W."/>
            <person name="Fan B."/>
            <person name="Jiang Y."/>
            <person name="Adhikari A."/>
            <person name="Zheng C.-J."/>
            <person name="Schuster L."/>
            <person name="Cowan T.M."/>
            <person name="Smanski M.J."/>
            <person name="Chevrette M.G."/>
            <person name="De Carvalho L.P.S."/>
            <person name="Shen B."/>
        </authorList>
    </citation>
    <scope>NUCLEOTIDE SEQUENCE [LARGE SCALE GENOMIC DNA]</scope>
    <source>
        <strain evidence="1 2">NPDC059500</strain>
    </source>
</reference>
<dbReference type="Gene3D" id="1.10.10.10">
    <property type="entry name" value="Winged helix-like DNA-binding domain superfamily/Winged helix DNA-binding domain"/>
    <property type="match status" value="1"/>
</dbReference>